<organism evidence="1">
    <name type="scientific">freshwater metagenome</name>
    <dbReference type="NCBI Taxonomy" id="449393"/>
    <lineage>
        <taxon>unclassified sequences</taxon>
        <taxon>metagenomes</taxon>
        <taxon>ecological metagenomes</taxon>
    </lineage>
</organism>
<dbReference type="AlphaFoldDB" id="A0A6J6LBR7"/>
<accession>A0A6J6LBR7</accession>
<reference evidence="1" key="1">
    <citation type="submission" date="2020-05" db="EMBL/GenBank/DDBJ databases">
        <authorList>
            <person name="Chiriac C."/>
            <person name="Salcher M."/>
            <person name="Ghai R."/>
            <person name="Kavagutti S V."/>
        </authorList>
    </citation>
    <scope>NUCLEOTIDE SEQUENCE</scope>
</reference>
<protein>
    <submittedName>
        <fullName evidence="1">Unannotated protein</fullName>
    </submittedName>
</protein>
<evidence type="ECO:0000313" key="1">
    <source>
        <dbReference type="EMBL" id="CAB4657979.1"/>
    </source>
</evidence>
<sequence length="220" mass="24700">MSSAAKSDTVVVRLYGFPRVENFKGDEAMFRKSRALELLVWLSLNKERPRRSAARTALWEYAVSDATFCTVISDMRRGLQELSPRSSSTDWFRPTYTDAITMDTELVTDAELIMQRLDAFRKDPNMWKELADVLFTIRDAPFAGTEFSWADLDGTTTRLTILAIEASSTLAQWARDRGDSSLALRATSAGLKVLPGCEELLEIEQSFLPAVSTSRSRRVG</sequence>
<dbReference type="EMBL" id="CAEZWE010000052">
    <property type="protein sequence ID" value="CAB4657979.1"/>
    <property type="molecule type" value="Genomic_DNA"/>
</dbReference>
<proteinExistence type="predicted"/>
<name>A0A6J6LBR7_9ZZZZ</name>
<gene>
    <name evidence="1" type="ORF">UFOPK2169_01208</name>
</gene>